<evidence type="ECO:0000256" key="1">
    <source>
        <dbReference type="SAM" id="MobiDB-lite"/>
    </source>
</evidence>
<keyword evidence="3" id="KW-1185">Reference proteome</keyword>
<evidence type="ECO:0000313" key="3">
    <source>
        <dbReference type="Proteomes" id="UP001214576"/>
    </source>
</evidence>
<reference evidence="2" key="1">
    <citation type="submission" date="2022-03" db="EMBL/GenBank/DDBJ databases">
        <title>Genomic analyses of argali, domestic sheep and their hybrids provide insights into chromosomal evolution, heterosis and genetic basis of agronomic traits.</title>
        <authorList>
            <person name="Li M."/>
        </authorList>
    </citation>
    <scope>NUCLEOTIDE SEQUENCE</scope>
    <source>
        <strain evidence="2">CAU-MHL-2022a</strain>
        <tissue evidence="2">Skin</tissue>
    </source>
</reference>
<feature type="region of interest" description="Disordered" evidence="1">
    <location>
        <begin position="108"/>
        <end position="135"/>
    </location>
</feature>
<name>A0AAD4U2D8_OVIAM</name>
<dbReference type="AlphaFoldDB" id="A0AAD4U2D8"/>
<gene>
    <name evidence="2" type="ORF">MG293_010480</name>
</gene>
<organism evidence="2 3">
    <name type="scientific">Ovis ammon polii</name>
    <dbReference type="NCBI Taxonomy" id="230172"/>
    <lineage>
        <taxon>Eukaryota</taxon>
        <taxon>Metazoa</taxon>
        <taxon>Chordata</taxon>
        <taxon>Craniata</taxon>
        <taxon>Vertebrata</taxon>
        <taxon>Euteleostomi</taxon>
        <taxon>Mammalia</taxon>
        <taxon>Eutheria</taxon>
        <taxon>Laurasiatheria</taxon>
        <taxon>Artiodactyla</taxon>
        <taxon>Ruminantia</taxon>
        <taxon>Pecora</taxon>
        <taxon>Bovidae</taxon>
        <taxon>Caprinae</taxon>
        <taxon>Ovis</taxon>
    </lineage>
</organism>
<dbReference type="Proteomes" id="UP001214576">
    <property type="component" value="Unassembled WGS sequence"/>
</dbReference>
<dbReference type="EMBL" id="JAKZEL010000011">
    <property type="protein sequence ID" value="KAI4539088.1"/>
    <property type="molecule type" value="Genomic_DNA"/>
</dbReference>
<accession>A0AAD4U2D8</accession>
<feature type="compositionally biased region" description="Basic residues" evidence="1">
    <location>
        <begin position="108"/>
        <end position="120"/>
    </location>
</feature>
<evidence type="ECO:0000313" key="2">
    <source>
        <dbReference type="EMBL" id="KAI4539088.1"/>
    </source>
</evidence>
<comment type="caution">
    <text evidence="2">The sequence shown here is derived from an EMBL/GenBank/DDBJ whole genome shotgun (WGS) entry which is preliminary data.</text>
</comment>
<proteinExistence type="predicted"/>
<sequence length="163" mass="18446">MKASAKSHLTKRLGDLPWKVRGKAKRVPNNSIFERRVTLLMSKRSAICVLLRTAQCLFQNVELCCEVENSSIIKDVLTYPMPFSSALYCVYPLLMGSSSGSRYLLKHNTPHQAKKHRRQSGKQETRTRVPRGHHVKGDFPGERFAECEFGGDHIYNPASISKS</sequence>
<protein>
    <submittedName>
        <fullName evidence="2">Uncharacterized protein</fullName>
    </submittedName>
</protein>